<evidence type="ECO:0000256" key="10">
    <source>
        <dbReference type="ARBA" id="ARBA00023136"/>
    </source>
</evidence>
<dbReference type="PANTHER" id="PTHR48086:SF3">
    <property type="entry name" value="SODIUM_PROLINE SYMPORTER"/>
    <property type="match status" value="1"/>
</dbReference>
<dbReference type="InterPro" id="IPR050277">
    <property type="entry name" value="Sodium:Solute_Symporter"/>
</dbReference>
<dbReference type="Gene3D" id="1.20.1730.10">
    <property type="entry name" value="Sodium/glucose cotransporter"/>
    <property type="match status" value="1"/>
</dbReference>
<feature type="transmembrane region" description="Helical" evidence="14">
    <location>
        <begin position="229"/>
        <end position="252"/>
    </location>
</feature>
<reference evidence="15 16" key="1">
    <citation type="submission" date="2024-06" db="EMBL/GenBank/DDBJ databases">
        <authorList>
            <person name="Chen R.Y."/>
        </authorList>
    </citation>
    <scope>NUCLEOTIDE SEQUENCE [LARGE SCALE GENOMIC DNA]</scope>
    <source>
        <strain evidence="15 16">D2</strain>
    </source>
</reference>
<keyword evidence="7 14" id="KW-1133">Transmembrane helix</keyword>
<feature type="transmembrane region" description="Helical" evidence="14">
    <location>
        <begin position="388"/>
        <end position="411"/>
    </location>
</feature>
<evidence type="ECO:0000256" key="1">
    <source>
        <dbReference type="ARBA" id="ARBA00004651"/>
    </source>
</evidence>
<evidence type="ECO:0000256" key="6">
    <source>
        <dbReference type="ARBA" id="ARBA00022847"/>
    </source>
</evidence>
<comment type="caution">
    <text evidence="14">Lacks conserved residue(s) required for the propagation of feature annotation.</text>
</comment>
<comment type="subcellular location">
    <subcellularLocation>
        <location evidence="14">Cell inner membrane</location>
        <topology evidence="14">Multi-pass membrane protein</topology>
    </subcellularLocation>
    <subcellularLocation>
        <location evidence="1">Cell membrane</location>
        <topology evidence="1">Multi-pass membrane protein</topology>
    </subcellularLocation>
</comment>
<gene>
    <name evidence="15" type="ORF">ABS311_10890</name>
</gene>
<keyword evidence="3 14" id="KW-0813">Transport</keyword>
<keyword evidence="14" id="KW-0029">Amino-acid transport</keyword>
<proteinExistence type="inferred from homology"/>
<dbReference type="Pfam" id="PF00474">
    <property type="entry name" value="SSF"/>
    <property type="match status" value="1"/>
</dbReference>
<evidence type="ECO:0000256" key="12">
    <source>
        <dbReference type="ARBA" id="ARBA00033708"/>
    </source>
</evidence>
<keyword evidence="14" id="KW-0997">Cell inner membrane</keyword>
<feature type="transmembrane region" description="Helical" evidence="14">
    <location>
        <begin position="62"/>
        <end position="88"/>
    </location>
</feature>
<evidence type="ECO:0000256" key="9">
    <source>
        <dbReference type="ARBA" id="ARBA00023065"/>
    </source>
</evidence>
<keyword evidence="4" id="KW-1003">Cell membrane</keyword>
<comment type="function">
    <text evidence="14">Catalyzes the sodium-dependent uptake of extracellular L-proline.</text>
</comment>
<keyword evidence="11 14" id="KW-0739">Sodium transport</keyword>
<feature type="transmembrane region" description="Helical" evidence="14">
    <location>
        <begin position="418"/>
        <end position="435"/>
    </location>
</feature>
<protein>
    <recommendedName>
        <fullName evidence="14">Sodium/proline symporter</fullName>
    </recommendedName>
    <alternativeName>
        <fullName evidence="14">Proline permease</fullName>
    </alternativeName>
</protein>
<keyword evidence="16" id="KW-1185">Reference proteome</keyword>
<dbReference type="PROSITE" id="PS50283">
    <property type="entry name" value="NA_SOLUT_SYMP_3"/>
    <property type="match status" value="1"/>
</dbReference>
<accession>A0ABV1RHH5</accession>
<keyword evidence="10 14" id="KW-0472">Membrane</keyword>
<comment type="caution">
    <text evidence="15">The sequence shown here is derived from an EMBL/GenBank/DDBJ whole genome shotgun (WGS) entry which is preliminary data.</text>
</comment>
<evidence type="ECO:0000313" key="16">
    <source>
        <dbReference type="Proteomes" id="UP001467690"/>
    </source>
</evidence>
<organism evidence="15 16">
    <name type="scientific">Catenovulum sediminis</name>
    <dbReference type="NCBI Taxonomy" id="1740262"/>
    <lineage>
        <taxon>Bacteria</taxon>
        <taxon>Pseudomonadati</taxon>
        <taxon>Pseudomonadota</taxon>
        <taxon>Gammaproteobacteria</taxon>
        <taxon>Alteromonadales</taxon>
        <taxon>Alteromonadaceae</taxon>
        <taxon>Catenovulum</taxon>
    </lineage>
</organism>
<comment type="catalytic activity">
    <reaction evidence="12">
        <text>L-proline(in) + Na(+)(in) = L-proline(out) + Na(+)(out)</text>
        <dbReference type="Rhea" id="RHEA:28967"/>
        <dbReference type="ChEBI" id="CHEBI:29101"/>
        <dbReference type="ChEBI" id="CHEBI:60039"/>
    </reaction>
</comment>
<dbReference type="InterPro" id="IPR001734">
    <property type="entry name" value="Na/solute_symporter"/>
</dbReference>
<sequence>MLVSFIVFLSCFAIIGLSSAKFAQKNRDDYYLAGRNVSAWLTGLSAVATNNSGYMFIGVIGYTYYTGLAAMWLMVGWIIGDIIASFYVHQHVRSKAKERQAVSIMSLVSRWQGDNQKVLRQMLSWTALILMIAYAAAQFIAGSKALHVLLDWPLWMGAILVSVLVAAYCFAGGIRASIWTDAAQSFVMILAMSLLMFVAIDNIGGVAAVYDKLEQIPGYFDVAPDDLMIPGTAGIIAFAVGWVFAGFSVVGQPHIMVRFIALDGQQKMWVMRMWYYVWFSLFYLMATTVGLLSRILLDTGGSFDAELALPMMAVELLPDWLVGLILAGIFAATLSTADSLILSASAAVSQDCLPKAIDKTWLIKTITLLITVLTLVVALFAKQGVFELVVFAWSTLGCAIAPLLIGFIRGWQISQWRAIFVVVLGVGTALIWRALGWHAQIYEGLAGILLSLFAFYILRQSQQEVFAKDGAS</sequence>
<evidence type="ECO:0000256" key="7">
    <source>
        <dbReference type="ARBA" id="ARBA00022989"/>
    </source>
</evidence>
<evidence type="ECO:0000256" key="14">
    <source>
        <dbReference type="RuleBase" id="RU366012"/>
    </source>
</evidence>
<feature type="transmembrane region" description="Helical" evidence="14">
    <location>
        <begin position="186"/>
        <end position="209"/>
    </location>
</feature>
<keyword evidence="8 14" id="KW-0915">Sodium</keyword>
<evidence type="ECO:0000256" key="3">
    <source>
        <dbReference type="ARBA" id="ARBA00022448"/>
    </source>
</evidence>
<dbReference type="InterPro" id="IPR038377">
    <property type="entry name" value="Na/Glc_symporter_sf"/>
</dbReference>
<name>A0ABV1RHH5_9ALTE</name>
<evidence type="ECO:0000256" key="13">
    <source>
        <dbReference type="RuleBase" id="RU362091"/>
    </source>
</evidence>
<dbReference type="EMBL" id="JBELOE010000211">
    <property type="protein sequence ID" value="MER2492385.1"/>
    <property type="molecule type" value="Genomic_DNA"/>
</dbReference>
<keyword evidence="6 14" id="KW-0769">Symport</keyword>
<evidence type="ECO:0000256" key="11">
    <source>
        <dbReference type="ARBA" id="ARBA00023201"/>
    </source>
</evidence>
<evidence type="ECO:0000256" key="5">
    <source>
        <dbReference type="ARBA" id="ARBA00022692"/>
    </source>
</evidence>
<feature type="transmembrane region" description="Helical" evidence="14">
    <location>
        <begin position="273"/>
        <end position="297"/>
    </location>
</feature>
<feature type="transmembrane region" description="Helical" evidence="14">
    <location>
        <begin position="320"/>
        <end position="349"/>
    </location>
</feature>
<keyword evidence="5 14" id="KW-0812">Transmembrane</keyword>
<feature type="transmembrane region" description="Helical" evidence="14">
    <location>
        <begin position="152"/>
        <end position="174"/>
    </location>
</feature>
<dbReference type="PANTHER" id="PTHR48086">
    <property type="entry name" value="SODIUM/PROLINE SYMPORTER-RELATED"/>
    <property type="match status" value="1"/>
</dbReference>
<dbReference type="Proteomes" id="UP001467690">
    <property type="component" value="Unassembled WGS sequence"/>
</dbReference>
<evidence type="ECO:0000256" key="4">
    <source>
        <dbReference type="ARBA" id="ARBA00022475"/>
    </source>
</evidence>
<feature type="transmembrane region" description="Helical" evidence="14">
    <location>
        <begin position="122"/>
        <end position="140"/>
    </location>
</feature>
<evidence type="ECO:0000256" key="8">
    <source>
        <dbReference type="ARBA" id="ARBA00023053"/>
    </source>
</evidence>
<feature type="transmembrane region" description="Helical" evidence="14">
    <location>
        <begin position="441"/>
        <end position="458"/>
    </location>
</feature>
<evidence type="ECO:0000313" key="15">
    <source>
        <dbReference type="EMBL" id="MER2492385.1"/>
    </source>
</evidence>
<dbReference type="CDD" id="cd11475">
    <property type="entry name" value="SLC5sbd_PutP"/>
    <property type="match status" value="1"/>
</dbReference>
<comment type="similarity">
    <text evidence="2 13">Belongs to the sodium:solute symporter (SSF) (TC 2.A.21) family.</text>
</comment>
<feature type="transmembrane region" description="Helical" evidence="14">
    <location>
        <begin position="361"/>
        <end position="382"/>
    </location>
</feature>
<dbReference type="RefSeq" id="WP_143871192.1">
    <property type="nucleotide sequence ID" value="NZ_CP041660.1"/>
</dbReference>
<keyword evidence="9 14" id="KW-0406">Ion transport</keyword>
<dbReference type="InterPro" id="IPR011851">
    <property type="entry name" value="Na/Pro_symporter"/>
</dbReference>
<evidence type="ECO:0000256" key="2">
    <source>
        <dbReference type="ARBA" id="ARBA00006434"/>
    </source>
</evidence>